<dbReference type="EMBL" id="JAVDUG010000002">
    <property type="protein sequence ID" value="MDR6777934.1"/>
    <property type="molecule type" value="Genomic_DNA"/>
</dbReference>
<dbReference type="RefSeq" id="WP_023987870.1">
    <property type="nucleotide sequence ID" value="NZ_JAVDUG010000002.1"/>
</dbReference>
<reference evidence="1 2" key="1">
    <citation type="submission" date="2023-07" db="EMBL/GenBank/DDBJ databases">
        <title>Sorghum-associated microbial communities from plants grown in Nebraska, USA.</title>
        <authorList>
            <person name="Schachtman D."/>
        </authorList>
    </citation>
    <scope>NUCLEOTIDE SEQUENCE [LARGE SCALE GENOMIC DNA]</scope>
    <source>
        <strain evidence="1 2">BE143</strain>
    </source>
</reference>
<proteinExistence type="predicted"/>
<gene>
    <name evidence="1" type="ORF">J2W98_002196</name>
</gene>
<keyword evidence="2" id="KW-1185">Reference proteome</keyword>
<evidence type="ECO:0000313" key="1">
    <source>
        <dbReference type="EMBL" id="MDR6777934.1"/>
    </source>
</evidence>
<sequence length="109" mass="12330">MGYDSLIKAIISVPKEELTIQWGSGFKIIGTRDTIYETNNGLDEDDNEFIEYDAAVIEVKKIVSKPINDEGSIYNWLQKGKSPFIEISLHNDPPSMITSTDGSIIWKYE</sequence>
<accession>A0ABU1QFG9</accession>
<name>A0ABU1QFG9_9BACL</name>
<organism evidence="1 2">
    <name type="scientific">Paenibacillus peoriae</name>
    <dbReference type="NCBI Taxonomy" id="59893"/>
    <lineage>
        <taxon>Bacteria</taxon>
        <taxon>Bacillati</taxon>
        <taxon>Bacillota</taxon>
        <taxon>Bacilli</taxon>
        <taxon>Bacillales</taxon>
        <taxon>Paenibacillaceae</taxon>
        <taxon>Paenibacillus</taxon>
    </lineage>
</organism>
<dbReference type="Proteomes" id="UP001266807">
    <property type="component" value="Unassembled WGS sequence"/>
</dbReference>
<evidence type="ECO:0000313" key="2">
    <source>
        <dbReference type="Proteomes" id="UP001266807"/>
    </source>
</evidence>
<protein>
    <submittedName>
        <fullName evidence="1">Uncharacterized protein</fullName>
    </submittedName>
</protein>
<comment type="caution">
    <text evidence="1">The sequence shown here is derived from an EMBL/GenBank/DDBJ whole genome shotgun (WGS) entry which is preliminary data.</text>
</comment>